<dbReference type="AlphaFoldDB" id="A0A132PF91"/>
<feature type="region of interest" description="Disordered" evidence="1">
    <location>
        <begin position="31"/>
        <end position="83"/>
    </location>
</feature>
<dbReference type="Proteomes" id="UP000070612">
    <property type="component" value="Unassembled WGS sequence"/>
</dbReference>
<organism evidence="3 4">
    <name type="scientific">Mycolicibacterium wolinskyi</name>
    <dbReference type="NCBI Taxonomy" id="59750"/>
    <lineage>
        <taxon>Bacteria</taxon>
        <taxon>Bacillati</taxon>
        <taxon>Actinomycetota</taxon>
        <taxon>Actinomycetes</taxon>
        <taxon>Mycobacteriales</taxon>
        <taxon>Mycobacteriaceae</taxon>
        <taxon>Mycolicibacterium</taxon>
    </lineage>
</organism>
<keyword evidence="3" id="KW-0675">Receptor</keyword>
<feature type="region of interest" description="Disordered" evidence="1">
    <location>
        <begin position="113"/>
        <end position="137"/>
    </location>
</feature>
<evidence type="ECO:0000256" key="2">
    <source>
        <dbReference type="SAM" id="SignalP"/>
    </source>
</evidence>
<gene>
    <name evidence="3" type="ORF">AFM11_28150</name>
</gene>
<feature type="chain" id="PRO_5039011433" evidence="2">
    <location>
        <begin position="24"/>
        <end position="137"/>
    </location>
</feature>
<feature type="compositionally biased region" description="Pro residues" evidence="1">
    <location>
        <begin position="117"/>
        <end position="137"/>
    </location>
</feature>
<dbReference type="STRING" id="59750.AWC31_10695"/>
<proteinExistence type="predicted"/>
<dbReference type="EMBL" id="LGTW01000023">
    <property type="protein sequence ID" value="KWX21000.1"/>
    <property type="molecule type" value="Genomic_DNA"/>
</dbReference>
<comment type="caution">
    <text evidence="3">The sequence shown here is derived from an EMBL/GenBank/DDBJ whole genome shotgun (WGS) entry which is preliminary data.</text>
</comment>
<keyword evidence="2" id="KW-0732">Signal</keyword>
<evidence type="ECO:0000256" key="1">
    <source>
        <dbReference type="SAM" id="MobiDB-lite"/>
    </source>
</evidence>
<accession>A0A132PF91</accession>
<dbReference type="PATRIC" id="fig|59750.3.peg.3505"/>
<evidence type="ECO:0000313" key="3">
    <source>
        <dbReference type="EMBL" id="KWX21000.1"/>
    </source>
</evidence>
<keyword evidence="4" id="KW-1185">Reference proteome</keyword>
<evidence type="ECO:0000313" key="4">
    <source>
        <dbReference type="Proteomes" id="UP000070612"/>
    </source>
</evidence>
<feature type="signal peptide" evidence="2">
    <location>
        <begin position="1"/>
        <end position="23"/>
    </location>
</feature>
<sequence length="137" mass="13703">MAVHSRIIRSAAGVAICCGASLAAVVTASSAAADPAPPPPPAPAIVEPPAADLASAAEGTPHLPSLQNLPPGTTDVPVGGQQGRGVSYLRDIWHAMQTQDVSFNEALFLLTQRPLDPAAPPPPGVAPGPQPPQPPPA</sequence>
<name>A0A132PF91_9MYCO</name>
<protein>
    <submittedName>
        <fullName evidence="3">Dopamine receptor D4</fullName>
    </submittedName>
</protein>
<reference evidence="3 4" key="1">
    <citation type="submission" date="2015-07" db="EMBL/GenBank/DDBJ databases">
        <title>A draft genome sequence of Mycobacterium wolinskyi.</title>
        <authorList>
            <person name="de Man T.J."/>
            <person name="Perry K.A."/>
            <person name="Coulliette A.D."/>
            <person name="Jensen B."/>
            <person name="Toney N.C."/>
            <person name="Limbago B.M."/>
            <person name="Noble-Wang J."/>
        </authorList>
    </citation>
    <scope>NUCLEOTIDE SEQUENCE [LARGE SCALE GENOMIC DNA]</scope>
    <source>
        <strain evidence="3 4">CDC_01</strain>
    </source>
</reference>